<gene>
    <name evidence="1" type="ORF">R3P38DRAFT_3058485</name>
</gene>
<name>A0AAW0A4B8_9AGAR</name>
<dbReference type="Proteomes" id="UP001362999">
    <property type="component" value="Unassembled WGS sequence"/>
</dbReference>
<proteinExistence type="predicted"/>
<evidence type="ECO:0000313" key="2">
    <source>
        <dbReference type="Proteomes" id="UP001362999"/>
    </source>
</evidence>
<sequence>MSRNLAISQLLEDIDEISLAIIAQTAILHDLKAKRLEAQHKLNLFLDPMARLPLELQSYIFLFMDSQSLPQKPNPNAAPILFLRVCRLWRDIALATPMLWTKIQIDTPPCGPNHLGLCEMWLKRARSLPLSVTLRGPLRLDQNLQDMLAQYSPQLKDLTLTKRLSAGNGPQYPYVVWELPEESLPSLKTLSIEPAGGYKNAFWGNIEEWLEILRAAPRLSHCKMVDTFHDEEEVDVPPSQLLMLASLECMQLGEPGTLNLRGTAGSSSLAILRYLTLPALKVLTLSEPDIAHEAFLSFLSRSSPPLESLEMTLPHEEPWLETVVSRFLPLIPQLVTLDLAAVSQDNLLQVSDLFLPYIDLLASSSEVLPHLRMIVFRTDSLATIPYDDVLRMLRFRFTSCPARLERFELKIADYMDSDSMNELPNEEVRVGLQQLVRDGLKIHIGTPEDNML</sequence>
<dbReference type="EMBL" id="JAWWNJ010000089">
    <property type="protein sequence ID" value="KAK7000465.1"/>
    <property type="molecule type" value="Genomic_DNA"/>
</dbReference>
<dbReference type="InterPro" id="IPR036047">
    <property type="entry name" value="F-box-like_dom_sf"/>
</dbReference>
<dbReference type="SUPFAM" id="SSF52047">
    <property type="entry name" value="RNI-like"/>
    <property type="match status" value="1"/>
</dbReference>
<dbReference type="AlphaFoldDB" id="A0AAW0A4B8"/>
<accession>A0AAW0A4B8</accession>
<dbReference type="SUPFAM" id="SSF81383">
    <property type="entry name" value="F-box domain"/>
    <property type="match status" value="1"/>
</dbReference>
<evidence type="ECO:0000313" key="1">
    <source>
        <dbReference type="EMBL" id="KAK7000465.1"/>
    </source>
</evidence>
<reference evidence="1 2" key="1">
    <citation type="journal article" date="2024" name="J Genomics">
        <title>Draft genome sequencing and assembly of Favolaschia claudopus CIRM-BRFM 2984 isolated from oak limbs.</title>
        <authorList>
            <person name="Navarro D."/>
            <person name="Drula E."/>
            <person name="Chaduli D."/>
            <person name="Cazenave R."/>
            <person name="Ahrendt S."/>
            <person name="Wang J."/>
            <person name="Lipzen A."/>
            <person name="Daum C."/>
            <person name="Barry K."/>
            <person name="Grigoriev I.V."/>
            <person name="Favel A."/>
            <person name="Rosso M.N."/>
            <person name="Martin F."/>
        </authorList>
    </citation>
    <scope>NUCLEOTIDE SEQUENCE [LARGE SCALE GENOMIC DNA]</scope>
    <source>
        <strain evidence="1 2">CIRM-BRFM 2984</strain>
    </source>
</reference>
<protein>
    <submittedName>
        <fullName evidence="1">F-box domain-containing protein</fullName>
    </submittedName>
</protein>
<organism evidence="1 2">
    <name type="scientific">Favolaschia claudopus</name>
    <dbReference type="NCBI Taxonomy" id="2862362"/>
    <lineage>
        <taxon>Eukaryota</taxon>
        <taxon>Fungi</taxon>
        <taxon>Dikarya</taxon>
        <taxon>Basidiomycota</taxon>
        <taxon>Agaricomycotina</taxon>
        <taxon>Agaricomycetes</taxon>
        <taxon>Agaricomycetidae</taxon>
        <taxon>Agaricales</taxon>
        <taxon>Marasmiineae</taxon>
        <taxon>Mycenaceae</taxon>
        <taxon>Favolaschia</taxon>
    </lineage>
</organism>
<dbReference type="Gene3D" id="1.20.1280.50">
    <property type="match status" value="1"/>
</dbReference>
<dbReference type="PANTHER" id="PTHR38926">
    <property type="entry name" value="F-BOX DOMAIN CONTAINING PROTEIN, EXPRESSED"/>
    <property type="match status" value="1"/>
</dbReference>
<dbReference type="Gene3D" id="3.80.10.10">
    <property type="entry name" value="Ribonuclease Inhibitor"/>
    <property type="match status" value="1"/>
</dbReference>
<dbReference type="PANTHER" id="PTHR38926:SF5">
    <property type="entry name" value="F-BOX AND LEUCINE-RICH REPEAT PROTEIN 6"/>
    <property type="match status" value="1"/>
</dbReference>
<comment type="caution">
    <text evidence="1">The sequence shown here is derived from an EMBL/GenBank/DDBJ whole genome shotgun (WGS) entry which is preliminary data.</text>
</comment>
<dbReference type="InterPro" id="IPR032675">
    <property type="entry name" value="LRR_dom_sf"/>
</dbReference>
<keyword evidence="2" id="KW-1185">Reference proteome</keyword>